<dbReference type="PANTHER" id="PTHR30535">
    <property type="entry name" value="VITAMIN B12-BINDING PROTEIN"/>
    <property type="match status" value="1"/>
</dbReference>
<keyword evidence="1" id="KW-0732">Signal</keyword>
<dbReference type="PROSITE" id="PS51257">
    <property type="entry name" value="PROKAR_LIPOPROTEIN"/>
    <property type="match status" value="1"/>
</dbReference>
<dbReference type="RefSeq" id="WP_080176370.1">
    <property type="nucleotide sequence ID" value="NZ_AP024855.1"/>
</dbReference>
<protein>
    <submittedName>
        <fullName evidence="3">Periplasmic binding protein</fullName>
    </submittedName>
</protein>
<evidence type="ECO:0000256" key="1">
    <source>
        <dbReference type="SAM" id="SignalP"/>
    </source>
</evidence>
<name>A0A1T4UTN6_9GAMM</name>
<dbReference type="Pfam" id="PF01497">
    <property type="entry name" value="Peripla_BP_2"/>
    <property type="match status" value="1"/>
</dbReference>
<feature type="domain" description="Fe/B12 periplasmic-binding" evidence="2">
    <location>
        <begin position="44"/>
        <end position="354"/>
    </location>
</feature>
<accession>A0A1T4UTN6</accession>
<dbReference type="EMBL" id="FUWP01000032">
    <property type="protein sequence ID" value="SKA56006.1"/>
    <property type="molecule type" value="Genomic_DNA"/>
</dbReference>
<dbReference type="Proteomes" id="UP000191116">
    <property type="component" value="Unassembled WGS sequence"/>
</dbReference>
<gene>
    <name evidence="3" type="ORF">CZ814_03694</name>
</gene>
<sequence length="388" mass="43091">MKTRLKMLTLTVGAIISCSVFAADYPMTITDITGRSITLDHQPKHIALGTARNFPLLEIVYGKNAGKHLVAMRDDMKNSAPSMYDLYLKRYPSLAKVHTIGKISKGQFDAEAFINMKPKPDVLIIGLDSAKKAQSTGLINTLDAAGIQVITADFREKTIANTLHSVTTVATALGQRQRGQAFSDYYLKHLNYIKDVIAQHPQIKSKNVFLETAAGYTFESCCDTYSGGNMSDFITLLKAENIATKPLKGAHKGVMSPETIITAKTDVYIMQSAGWIDKKTGKATHGIPLGYAMNTQAIAAQTELLMSRDWLKATKAFQTKDIYAVYKPFYNSPYNLVALEYFAKWIRPELFKDLNPERTFEEMNKQLGDHDVKGIFGISNFEAMAKQS</sequence>
<dbReference type="OrthoDB" id="9775594at2"/>
<dbReference type="InterPro" id="IPR002491">
    <property type="entry name" value="ABC_transptr_periplasmic_BD"/>
</dbReference>
<evidence type="ECO:0000259" key="2">
    <source>
        <dbReference type="PROSITE" id="PS50983"/>
    </source>
</evidence>
<dbReference type="AlphaFoldDB" id="A0A1T4UTN6"/>
<organism evidence="3 4">
    <name type="scientific">Photobacterium toruni</name>
    <dbReference type="NCBI Taxonomy" id="1935446"/>
    <lineage>
        <taxon>Bacteria</taxon>
        <taxon>Pseudomonadati</taxon>
        <taxon>Pseudomonadota</taxon>
        <taxon>Gammaproteobacteria</taxon>
        <taxon>Vibrionales</taxon>
        <taxon>Vibrionaceae</taxon>
        <taxon>Photobacterium</taxon>
    </lineage>
</organism>
<dbReference type="Gene3D" id="3.40.50.1980">
    <property type="entry name" value="Nitrogenase molybdenum iron protein domain"/>
    <property type="match status" value="2"/>
</dbReference>
<dbReference type="PROSITE" id="PS50983">
    <property type="entry name" value="FE_B12_PBP"/>
    <property type="match status" value="1"/>
</dbReference>
<proteinExistence type="predicted"/>
<dbReference type="InterPro" id="IPR050902">
    <property type="entry name" value="ABC_Transporter_SBP"/>
</dbReference>
<feature type="chain" id="PRO_5013001656" evidence="1">
    <location>
        <begin position="23"/>
        <end position="388"/>
    </location>
</feature>
<evidence type="ECO:0000313" key="4">
    <source>
        <dbReference type="Proteomes" id="UP000191116"/>
    </source>
</evidence>
<reference evidence="3 4" key="1">
    <citation type="submission" date="2017-02" db="EMBL/GenBank/DDBJ databases">
        <authorList>
            <person name="Peterson S.W."/>
        </authorList>
    </citation>
    <scope>NUCLEOTIDE SEQUENCE [LARGE SCALE GENOMIC DNA]</scope>
    <source>
        <strain evidence="3 4">CECT 9189</strain>
    </source>
</reference>
<dbReference type="PANTHER" id="PTHR30535:SF34">
    <property type="entry name" value="MOLYBDATE-BINDING PROTEIN MOLA"/>
    <property type="match status" value="1"/>
</dbReference>
<dbReference type="SUPFAM" id="SSF53807">
    <property type="entry name" value="Helical backbone' metal receptor"/>
    <property type="match status" value="1"/>
</dbReference>
<evidence type="ECO:0000313" key="3">
    <source>
        <dbReference type="EMBL" id="SKA56006.1"/>
    </source>
</evidence>
<feature type="signal peptide" evidence="1">
    <location>
        <begin position="1"/>
        <end position="22"/>
    </location>
</feature>